<dbReference type="Gene3D" id="3.40.390.10">
    <property type="entry name" value="Collagenase (Catalytic Domain)"/>
    <property type="match status" value="1"/>
</dbReference>
<gene>
    <name evidence="9" type="ORF">FHW16_003252</name>
</gene>
<comment type="caution">
    <text evidence="9">The sequence shown here is derived from an EMBL/GenBank/DDBJ whole genome shotgun (WGS) entry which is preliminary data.</text>
</comment>
<protein>
    <submittedName>
        <fullName evidence="9">Ca2+-binding RTX toxin-like protein</fullName>
    </submittedName>
</protein>
<dbReference type="GO" id="GO:0005509">
    <property type="term" value="F:calcium ion binding"/>
    <property type="evidence" value="ECO:0007669"/>
    <property type="project" value="InterPro"/>
</dbReference>
<dbReference type="Pfam" id="PF00353">
    <property type="entry name" value="HemolysinCabind"/>
    <property type="match status" value="7"/>
</dbReference>
<accession>A0A839EH01</accession>
<dbReference type="InterPro" id="IPR001343">
    <property type="entry name" value="Hemolysn_Ca-bd"/>
</dbReference>
<evidence type="ECO:0000313" key="9">
    <source>
        <dbReference type="EMBL" id="MBA8879533.1"/>
    </source>
</evidence>
<organism evidence="9 10">
    <name type="scientific">Phyllobacterium myrsinacearum</name>
    <dbReference type="NCBI Taxonomy" id="28101"/>
    <lineage>
        <taxon>Bacteria</taxon>
        <taxon>Pseudomonadati</taxon>
        <taxon>Pseudomonadota</taxon>
        <taxon>Alphaproteobacteria</taxon>
        <taxon>Hyphomicrobiales</taxon>
        <taxon>Phyllobacteriaceae</taxon>
        <taxon>Phyllobacterium</taxon>
    </lineage>
</organism>
<dbReference type="EMBL" id="JACGXN010000004">
    <property type="protein sequence ID" value="MBA8879533.1"/>
    <property type="molecule type" value="Genomic_DNA"/>
</dbReference>
<evidence type="ECO:0000256" key="7">
    <source>
        <dbReference type="ARBA" id="ARBA00023136"/>
    </source>
</evidence>
<evidence type="ECO:0000256" key="4">
    <source>
        <dbReference type="ARBA" id="ARBA00022656"/>
    </source>
</evidence>
<evidence type="ECO:0000256" key="1">
    <source>
        <dbReference type="ARBA" id="ARBA00004370"/>
    </source>
</evidence>
<evidence type="ECO:0000256" key="2">
    <source>
        <dbReference type="ARBA" id="ARBA00004613"/>
    </source>
</evidence>
<evidence type="ECO:0000256" key="8">
    <source>
        <dbReference type="SAM" id="MobiDB-lite"/>
    </source>
</evidence>
<dbReference type="InterPro" id="IPR011049">
    <property type="entry name" value="Serralysin-like_metalloprot_C"/>
</dbReference>
<dbReference type="InterPro" id="IPR050557">
    <property type="entry name" value="RTX_toxin/Mannuronan_C5-epim"/>
</dbReference>
<feature type="region of interest" description="Disordered" evidence="8">
    <location>
        <begin position="1"/>
        <end position="20"/>
    </location>
</feature>
<dbReference type="GO" id="GO:0090729">
    <property type="term" value="F:toxin activity"/>
    <property type="evidence" value="ECO:0007669"/>
    <property type="project" value="UniProtKB-KW"/>
</dbReference>
<feature type="compositionally biased region" description="Basic and acidic residues" evidence="8">
    <location>
        <begin position="395"/>
        <end position="405"/>
    </location>
</feature>
<dbReference type="AlphaFoldDB" id="A0A839EH01"/>
<dbReference type="SUPFAM" id="SSF55486">
    <property type="entry name" value="Metalloproteases ('zincins'), catalytic domain"/>
    <property type="match status" value="1"/>
</dbReference>
<dbReference type="PRINTS" id="PR00313">
    <property type="entry name" value="CABNDNGRPT"/>
</dbReference>
<dbReference type="InterPro" id="IPR003995">
    <property type="entry name" value="RTX_toxin_determinant-A"/>
</dbReference>
<comment type="subcellular location">
    <subcellularLocation>
        <location evidence="1">Membrane</location>
    </subcellularLocation>
    <subcellularLocation>
        <location evidence="2">Secreted</location>
    </subcellularLocation>
</comment>
<dbReference type="PANTHER" id="PTHR38340">
    <property type="entry name" value="S-LAYER PROTEIN"/>
    <property type="match status" value="1"/>
</dbReference>
<keyword evidence="6" id="KW-0843">Virulence</keyword>
<dbReference type="PROSITE" id="PS00330">
    <property type="entry name" value="HEMOLYSIN_CALCIUM"/>
    <property type="match status" value="9"/>
</dbReference>
<evidence type="ECO:0000256" key="6">
    <source>
        <dbReference type="ARBA" id="ARBA00023026"/>
    </source>
</evidence>
<proteinExistence type="predicted"/>
<evidence type="ECO:0000256" key="5">
    <source>
        <dbReference type="ARBA" id="ARBA00022737"/>
    </source>
</evidence>
<keyword evidence="4" id="KW-0800">Toxin</keyword>
<dbReference type="InterPro" id="IPR018511">
    <property type="entry name" value="Hemolysin-typ_Ca-bd_CS"/>
</dbReference>
<keyword evidence="10" id="KW-1185">Reference proteome</keyword>
<feature type="compositionally biased region" description="Polar residues" evidence="8">
    <location>
        <begin position="1"/>
        <end position="18"/>
    </location>
</feature>
<name>A0A839EH01_9HYPH</name>
<dbReference type="RefSeq" id="WP_182550167.1">
    <property type="nucleotide sequence ID" value="NZ_JACGXN010000004.1"/>
</dbReference>
<evidence type="ECO:0000313" key="10">
    <source>
        <dbReference type="Proteomes" id="UP000549052"/>
    </source>
</evidence>
<dbReference type="PANTHER" id="PTHR38340:SF1">
    <property type="entry name" value="S-LAYER PROTEIN"/>
    <property type="match status" value="1"/>
</dbReference>
<sequence>MPQKHANGSQQFSATDATGSAAVVPAGQDWRNIDQTPANPFGKDTDYEAFLDYLGALQRPLTPAMAQQPIKVNLEELNDHPDYKAAAIGALQQWSAVTPLKFEFVTSGEYLKVVSPEVGEKDDGSAYSSGRYVSVGQRFHDTEPDKTAPGGYIFNTFIHEFGHEWGLNHPGIYNYGGPGGEQITYLAGAKWVYDQQRYSVMSYFDGIDVGETTAWSATTPMVGDIEAVIRHYYSTVTDGVRTYQDVQLNTSNNTYGFGSTQLGYTLTSSGTTHDIGFVIHDTGGFDTVDFSGSTAGSILDLRAGRWSSVNGHSNNVAIYQGHNADATDYYIEKGVGSAYNDIILGNDGNNELLGGAGDDKIAGFAGNDRLFGEAGNDELDGGAGDDTLIGGAGNDKLDGGDRADSIRGGNGDDFIRGGRDSLASRDINNTIPISQLEDQTESFDGNDRLYGEGGNDIIEGGQGDDILDGGAGDDILRGQDGVDVFIGGAGSDTVDYSHESPFQLLVNLETNVASGGTASGDTFYSIENLIGSDDRIDRFIGNSADNHFQGLGGGDVFNGGAGNDILDGARDADVLYGDDGDDTLIGGAGFDYLNGGAGNDTAVYTIGADSRSKQGVSVNLATGVASGGDAEGNTSAGVKGDILISIENLVGSAYDDNLFGDGGVNKLFGGGGNDTIGGGAGKDYIDGGEGQDMVAFYDSTAGVNVNLASNTGEDTLVSIEGIAGSGFNDTLTGTTGDNRLVGQGGNDTLNGGDGNDTLDGDFEPFPVSGIGLGDSYATLGADATNTSFANAFDLTSKFSTLADDDIANAGTTPHSTVNAVGNGAAGYYKVTLNAGSIITLDIDHTVGTFDSYIRLMQDNGGAGVEVASNDDGGGDPGSVNRTDSALTYTVGTTGTYYIVVGNYDDPNSVPSQIPYEINVSVAPPVPTMPHIGVAGNDTLNGGKGNDTLFGRDGNDKLDGGAGNDTLVGGYGNDIFDFNAIGFGNDLISDFNIYTGEQDVLEFSTSIFGNLDELLNSAVLQDGNVLLKDGSSSVQLAGWNDLNAFKQFASSHTDSFHFVNDAPGTSRVLAAA</sequence>
<dbReference type="SUPFAM" id="SSF51120">
    <property type="entry name" value="beta-Roll"/>
    <property type="match status" value="6"/>
</dbReference>
<dbReference type="GO" id="GO:0005576">
    <property type="term" value="C:extracellular region"/>
    <property type="evidence" value="ECO:0007669"/>
    <property type="project" value="UniProtKB-SubCell"/>
</dbReference>
<dbReference type="InterPro" id="IPR024079">
    <property type="entry name" value="MetalloPept_cat_dom_sf"/>
</dbReference>
<dbReference type="Gene3D" id="2.150.10.10">
    <property type="entry name" value="Serralysin-like metalloprotease, C-terminal"/>
    <property type="match status" value="7"/>
</dbReference>
<keyword evidence="7" id="KW-0472">Membrane</keyword>
<dbReference type="GO" id="GO:0016020">
    <property type="term" value="C:membrane"/>
    <property type="evidence" value="ECO:0007669"/>
    <property type="project" value="UniProtKB-SubCell"/>
</dbReference>
<reference evidence="9 10" key="1">
    <citation type="submission" date="2020-07" db="EMBL/GenBank/DDBJ databases">
        <title>Genomic Encyclopedia of Type Strains, Phase IV (KMG-V): Genome sequencing to study the core and pangenomes of soil and plant-associated prokaryotes.</title>
        <authorList>
            <person name="Whitman W."/>
        </authorList>
    </citation>
    <scope>NUCLEOTIDE SEQUENCE [LARGE SCALE GENOMIC DNA]</scope>
    <source>
        <strain evidence="9 10">AN3</strain>
    </source>
</reference>
<keyword evidence="3" id="KW-0964">Secreted</keyword>
<evidence type="ECO:0000256" key="3">
    <source>
        <dbReference type="ARBA" id="ARBA00022525"/>
    </source>
</evidence>
<dbReference type="GO" id="GO:0008237">
    <property type="term" value="F:metallopeptidase activity"/>
    <property type="evidence" value="ECO:0007669"/>
    <property type="project" value="InterPro"/>
</dbReference>
<dbReference type="Proteomes" id="UP000549052">
    <property type="component" value="Unassembled WGS sequence"/>
</dbReference>
<keyword evidence="5" id="KW-0677">Repeat</keyword>
<dbReference type="PRINTS" id="PR01488">
    <property type="entry name" value="RTXTOXINA"/>
</dbReference>
<feature type="region of interest" description="Disordered" evidence="8">
    <location>
        <begin position="392"/>
        <end position="415"/>
    </location>
</feature>